<evidence type="ECO:0000256" key="2">
    <source>
        <dbReference type="SAM" id="MobiDB-lite"/>
    </source>
</evidence>
<organism evidence="3 4">
    <name type="scientific">Armillaria solidipes</name>
    <dbReference type="NCBI Taxonomy" id="1076256"/>
    <lineage>
        <taxon>Eukaryota</taxon>
        <taxon>Fungi</taxon>
        <taxon>Dikarya</taxon>
        <taxon>Basidiomycota</taxon>
        <taxon>Agaricomycotina</taxon>
        <taxon>Agaricomycetes</taxon>
        <taxon>Agaricomycetidae</taxon>
        <taxon>Agaricales</taxon>
        <taxon>Marasmiineae</taxon>
        <taxon>Physalacriaceae</taxon>
        <taxon>Armillaria</taxon>
    </lineage>
</organism>
<sequence>MDHTGDDSPMNNVTWRTTYASSPDYTMNEYEQRETSDFNQFDDFNYNYEMLGELDEVAPWTEREDRQTVSYPFRLPDFLPDYRIRQHGQYHGPRTSFLMAGGDAPSGSNILPTDPPQPTNEERRQQAIEIAELKLRRLEEKRQELEDEQQAYDTHVSFWQLSDKGKAPAQRPPTPLIPNA</sequence>
<accession>A0A2H3BMR4</accession>
<feature type="compositionally biased region" description="Pro residues" evidence="2">
    <location>
        <begin position="170"/>
        <end position="180"/>
    </location>
</feature>
<dbReference type="Proteomes" id="UP000218334">
    <property type="component" value="Unassembled WGS sequence"/>
</dbReference>
<proteinExistence type="predicted"/>
<evidence type="ECO:0000256" key="1">
    <source>
        <dbReference type="SAM" id="Coils"/>
    </source>
</evidence>
<name>A0A2H3BMR4_9AGAR</name>
<reference evidence="4" key="1">
    <citation type="journal article" date="2017" name="Nat. Ecol. Evol.">
        <title>Genome expansion and lineage-specific genetic innovations in the forest pathogenic fungi Armillaria.</title>
        <authorList>
            <person name="Sipos G."/>
            <person name="Prasanna A.N."/>
            <person name="Walter M.C."/>
            <person name="O'Connor E."/>
            <person name="Balint B."/>
            <person name="Krizsan K."/>
            <person name="Kiss B."/>
            <person name="Hess J."/>
            <person name="Varga T."/>
            <person name="Slot J."/>
            <person name="Riley R."/>
            <person name="Boka B."/>
            <person name="Rigling D."/>
            <person name="Barry K."/>
            <person name="Lee J."/>
            <person name="Mihaltcheva S."/>
            <person name="LaButti K."/>
            <person name="Lipzen A."/>
            <person name="Waldron R."/>
            <person name="Moloney N.M."/>
            <person name="Sperisen C."/>
            <person name="Kredics L."/>
            <person name="Vagvoelgyi C."/>
            <person name="Patrignani A."/>
            <person name="Fitzpatrick D."/>
            <person name="Nagy I."/>
            <person name="Doyle S."/>
            <person name="Anderson J.B."/>
            <person name="Grigoriev I.V."/>
            <person name="Gueldener U."/>
            <person name="Muensterkoetter M."/>
            <person name="Nagy L.G."/>
        </authorList>
    </citation>
    <scope>NUCLEOTIDE SEQUENCE [LARGE SCALE GENOMIC DNA]</scope>
    <source>
        <strain evidence="4">28-4</strain>
    </source>
</reference>
<keyword evidence="1" id="KW-0175">Coiled coil</keyword>
<feature type="coiled-coil region" evidence="1">
    <location>
        <begin position="121"/>
        <end position="155"/>
    </location>
</feature>
<feature type="region of interest" description="Disordered" evidence="2">
    <location>
        <begin position="159"/>
        <end position="180"/>
    </location>
</feature>
<protein>
    <submittedName>
        <fullName evidence="3">Uncharacterized protein</fullName>
    </submittedName>
</protein>
<gene>
    <name evidence="3" type="ORF">ARMSODRAFT_1018300</name>
</gene>
<evidence type="ECO:0000313" key="3">
    <source>
        <dbReference type="EMBL" id="PBK70204.1"/>
    </source>
</evidence>
<evidence type="ECO:0000313" key="4">
    <source>
        <dbReference type="Proteomes" id="UP000218334"/>
    </source>
</evidence>
<keyword evidence="4" id="KW-1185">Reference proteome</keyword>
<dbReference type="EMBL" id="KZ293427">
    <property type="protein sequence ID" value="PBK70204.1"/>
    <property type="molecule type" value="Genomic_DNA"/>
</dbReference>
<dbReference type="AlphaFoldDB" id="A0A2H3BMR4"/>